<gene>
    <name evidence="1" type="ORF">DBRI00130_LOCUS24537</name>
</gene>
<name>A0A7S4RVE2_9STRA</name>
<protein>
    <submittedName>
        <fullName evidence="1">Uncharacterized protein</fullName>
    </submittedName>
</protein>
<proteinExistence type="predicted"/>
<organism evidence="1">
    <name type="scientific">Ditylum brightwellii</name>
    <dbReference type="NCBI Taxonomy" id="49249"/>
    <lineage>
        <taxon>Eukaryota</taxon>
        <taxon>Sar</taxon>
        <taxon>Stramenopiles</taxon>
        <taxon>Ochrophyta</taxon>
        <taxon>Bacillariophyta</taxon>
        <taxon>Mediophyceae</taxon>
        <taxon>Lithodesmiophycidae</taxon>
        <taxon>Lithodesmiales</taxon>
        <taxon>Lithodesmiaceae</taxon>
        <taxon>Ditylum</taxon>
    </lineage>
</organism>
<dbReference type="AlphaFoldDB" id="A0A7S4RVE2"/>
<dbReference type="EMBL" id="HBNS01031291">
    <property type="protein sequence ID" value="CAE4625564.1"/>
    <property type="molecule type" value="Transcribed_RNA"/>
</dbReference>
<accession>A0A7S4RVE2</accession>
<evidence type="ECO:0000313" key="1">
    <source>
        <dbReference type="EMBL" id="CAE4625564.1"/>
    </source>
</evidence>
<sequence length="135" mass="15605">MMATADQPKRPPLRHRLNLFMLIRIIFVRLEKINPRLLIQAKRVLKDCNTLKQKGHPKFQNLAVSIESQMRKTIGEKHWNESLRLLTTCKKMNFKAAKDGRTVSTSSPESHMATTSLLQKHFETLCLESNMPPKP</sequence>
<reference evidence="1" key="1">
    <citation type="submission" date="2021-01" db="EMBL/GenBank/DDBJ databases">
        <authorList>
            <person name="Corre E."/>
            <person name="Pelletier E."/>
            <person name="Niang G."/>
            <person name="Scheremetjew M."/>
            <person name="Finn R."/>
            <person name="Kale V."/>
            <person name="Holt S."/>
            <person name="Cochrane G."/>
            <person name="Meng A."/>
            <person name="Brown T."/>
            <person name="Cohen L."/>
        </authorList>
    </citation>
    <scope>NUCLEOTIDE SEQUENCE</scope>
    <source>
        <strain evidence="1">GSO104</strain>
    </source>
</reference>